<dbReference type="PANTHER" id="PTHR43175">
    <property type="entry name" value="CARBONIC ANHYDRASE"/>
    <property type="match status" value="1"/>
</dbReference>
<evidence type="ECO:0000313" key="7">
    <source>
        <dbReference type="EMBL" id="KOS20678.1"/>
    </source>
</evidence>
<comment type="function">
    <text evidence="5">Reversible hydration of carbon dioxide.</text>
</comment>
<dbReference type="CDD" id="cd03379">
    <property type="entry name" value="beta_CA_cladeD"/>
    <property type="match status" value="1"/>
</dbReference>
<evidence type="ECO:0000256" key="3">
    <source>
        <dbReference type="ARBA" id="ARBA00022833"/>
    </source>
</evidence>
<dbReference type="EC" id="4.2.1.1" evidence="5"/>
<feature type="binding site" evidence="4">
    <location>
        <position position="83"/>
    </location>
    <ligand>
        <name>Zn(2+)</name>
        <dbReference type="ChEBI" id="CHEBI:29105"/>
    </ligand>
</feature>
<keyword evidence="5" id="KW-0456">Lyase</keyword>
<dbReference type="EMBL" id="LGSR01000015">
    <property type="protein sequence ID" value="KOS20678.1"/>
    <property type="molecule type" value="Genomic_DNA"/>
</dbReference>
<dbReference type="SMART" id="SM00947">
    <property type="entry name" value="Pro_CA"/>
    <property type="match status" value="1"/>
</dbReference>
<evidence type="ECO:0000256" key="4">
    <source>
        <dbReference type="PIRSR" id="PIRSR601765-1"/>
    </source>
</evidence>
<name>A0A0M8MXE5_ESCWE</name>
<reference evidence="7 8" key="1">
    <citation type="submission" date="2015-07" db="EMBL/GenBank/DDBJ databases">
        <title>The genome of the fungus Escovopsis weberi, a specialized disease agent of ant agriculture.</title>
        <authorList>
            <person name="de Man T.J."/>
            <person name="Stajich J.E."/>
            <person name="Kubicek C.P."/>
            <person name="Chenthamara K."/>
            <person name="Atanasova L."/>
            <person name="Druzhinina I.S."/>
            <person name="Birnbaum S."/>
            <person name="Barribeau S.M."/>
            <person name="Teiling C."/>
            <person name="Suen G."/>
            <person name="Currie C."/>
            <person name="Gerardo N.M."/>
        </authorList>
    </citation>
    <scope>NUCLEOTIDE SEQUENCE [LARGE SCALE GENOMIC DNA]</scope>
</reference>
<feature type="region of interest" description="Disordered" evidence="6">
    <location>
        <begin position="1"/>
        <end position="20"/>
    </location>
</feature>
<evidence type="ECO:0000256" key="2">
    <source>
        <dbReference type="ARBA" id="ARBA00022723"/>
    </source>
</evidence>
<dbReference type="SUPFAM" id="SSF53056">
    <property type="entry name" value="beta-carbonic anhydrase, cab"/>
    <property type="match status" value="1"/>
</dbReference>
<comment type="similarity">
    <text evidence="1 5">Belongs to the beta-class carbonic anhydrase family.</text>
</comment>
<dbReference type="STRING" id="150374.A0A0M8MXE5"/>
<comment type="cofactor">
    <cofactor evidence="4">
        <name>Zn(2+)</name>
        <dbReference type="ChEBI" id="CHEBI:29105"/>
    </cofactor>
    <text evidence="4">Binds 1 zinc ion per subunit.</text>
</comment>
<keyword evidence="8" id="KW-1185">Reference proteome</keyword>
<organism evidence="7 8">
    <name type="scientific">Escovopsis weberi</name>
    <dbReference type="NCBI Taxonomy" id="150374"/>
    <lineage>
        <taxon>Eukaryota</taxon>
        <taxon>Fungi</taxon>
        <taxon>Dikarya</taxon>
        <taxon>Ascomycota</taxon>
        <taxon>Pezizomycotina</taxon>
        <taxon>Sordariomycetes</taxon>
        <taxon>Hypocreomycetidae</taxon>
        <taxon>Hypocreales</taxon>
        <taxon>Hypocreaceae</taxon>
        <taxon>Escovopsis</taxon>
    </lineage>
</organism>
<dbReference type="Pfam" id="PF00484">
    <property type="entry name" value="Pro_CA"/>
    <property type="match status" value="1"/>
</dbReference>
<protein>
    <recommendedName>
        <fullName evidence="5">Carbonic anhydrase</fullName>
        <ecNumber evidence="5">4.2.1.1</ecNumber>
    </recommendedName>
    <alternativeName>
        <fullName evidence="5">Carbonate dehydratase</fullName>
    </alternativeName>
</protein>
<dbReference type="InterPro" id="IPR001765">
    <property type="entry name" value="Carbonic_anhydrase"/>
</dbReference>
<comment type="caution">
    <text evidence="7">The sequence shown here is derived from an EMBL/GenBank/DDBJ whole genome shotgun (WGS) entry which is preliminary data.</text>
</comment>
<dbReference type="InterPro" id="IPR036874">
    <property type="entry name" value="Carbonic_anhydrase_sf"/>
</dbReference>
<dbReference type="GO" id="GO:0004089">
    <property type="term" value="F:carbonate dehydratase activity"/>
    <property type="evidence" value="ECO:0007669"/>
    <property type="project" value="UniProtKB-UniRule"/>
</dbReference>
<feature type="binding site" evidence="4">
    <location>
        <position position="86"/>
    </location>
    <ligand>
        <name>Zn(2+)</name>
        <dbReference type="ChEBI" id="CHEBI:29105"/>
    </ligand>
</feature>
<evidence type="ECO:0000256" key="1">
    <source>
        <dbReference type="ARBA" id="ARBA00006217"/>
    </source>
</evidence>
<dbReference type="GO" id="GO:0008270">
    <property type="term" value="F:zinc ion binding"/>
    <property type="evidence" value="ECO:0007669"/>
    <property type="project" value="UniProtKB-UniRule"/>
</dbReference>
<keyword evidence="2 4" id="KW-0479">Metal-binding</keyword>
<evidence type="ECO:0000313" key="8">
    <source>
        <dbReference type="Proteomes" id="UP000053831"/>
    </source>
</evidence>
<dbReference type="PANTHER" id="PTHR43175:SF3">
    <property type="entry name" value="CARBON DISULFIDE HYDROLASE"/>
    <property type="match status" value="1"/>
</dbReference>
<dbReference type="OrthoDB" id="10248475at2759"/>
<accession>A0A0M8MXE5</accession>
<keyword evidence="3 4" id="KW-0862">Zinc</keyword>
<evidence type="ECO:0000256" key="5">
    <source>
        <dbReference type="RuleBase" id="RU003956"/>
    </source>
</evidence>
<feature type="binding site" evidence="4">
    <location>
        <position position="34"/>
    </location>
    <ligand>
        <name>Zn(2+)</name>
        <dbReference type="ChEBI" id="CHEBI:29105"/>
    </ligand>
</feature>
<sequence>MALDKMPADPQLGDGDGQKASPQAARLFVLTCIDPRLEPLNFGVEPGSAYVCRNAGGRACEALRSIIVSQQYLSTDEIMVVHHTDCGMTKFTDQDIRDKIEQELKADGTHIAFLGMKTPWQSVKLDVQFLRDSPLVRNVPISGYVYDVASKRLHKVC</sequence>
<dbReference type="Proteomes" id="UP000053831">
    <property type="component" value="Unassembled WGS sequence"/>
</dbReference>
<evidence type="ECO:0000256" key="6">
    <source>
        <dbReference type="SAM" id="MobiDB-lite"/>
    </source>
</evidence>
<proteinExistence type="inferred from homology"/>
<comment type="catalytic activity">
    <reaction evidence="5">
        <text>hydrogencarbonate + H(+) = CO2 + H2O</text>
        <dbReference type="Rhea" id="RHEA:10748"/>
        <dbReference type="ChEBI" id="CHEBI:15377"/>
        <dbReference type="ChEBI" id="CHEBI:15378"/>
        <dbReference type="ChEBI" id="CHEBI:16526"/>
        <dbReference type="ChEBI" id="CHEBI:17544"/>
        <dbReference type="EC" id="4.2.1.1"/>
    </reaction>
</comment>
<feature type="binding site" evidence="4">
    <location>
        <position position="32"/>
    </location>
    <ligand>
        <name>Zn(2+)</name>
        <dbReference type="ChEBI" id="CHEBI:29105"/>
    </ligand>
</feature>
<dbReference type="AlphaFoldDB" id="A0A0M8MXE5"/>
<gene>
    <name evidence="7" type="ORF">ESCO_006844</name>
</gene>
<dbReference type="Gene3D" id="3.40.1050.10">
    <property type="entry name" value="Carbonic anhydrase"/>
    <property type="match status" value="1"/>
</dbReference>